<dbReference type="SUPFAM" id="SSF54637">
    <property type="entry name" value="Thioesterase/thiol ester dehydrase-isomerase"/>
    <property type="match status" value="1"/>
</dbReference>
<dbReference type="Gene3D" id="3.10.129.10">
    <property type="entry name" value="Hotdog Thioesterase"/>
    <property type="match status" value="1"/>
</dbReference>
<evidence type="ECO:0000259" key="1">
    <source>
        <dbReference type="Pfam" id="PF01575"/>
    </source>
</evidence>
<protein>
    <recommendedName>
        <fullName evidence="1">MaoC-like domain-containing protein</fullName>
    </recommendedName>
</protein>
<dbReference type="Pfam" id="PF01575">
    <property type="entry name" value="MaoC_dehydratas"/>
    <property type="match status" value="1"/>
</dbReference>
<organism evidence="2 3">
    <name type="scientific">Pigmentiphaga soli</name>
    <dbReference type="NCBI Taxonomy" id="1007095"/>
    <lineage>
        <taxon>Bacteria</taxon>
        <taxon>Pseudomonadati</taxon>
        <taxon>Pseudomonadota</taxon>
        <taxon>Betaproteobacteria</taxon>
        <taxon>Burkholderiales</taxon>
        <taxon>Alcaligenaceae</taxon>
        <taxon>Pigmentiphaga</taxon>
    </lineage>
</organism>
<feature type="domain" description="MaoC-like" evidence="1">
    <location>
        <begin position="27"/>
        <end position="111"/>
    </location>
</feature>
<dbReference type="InterPro" id="IPR029069">
    <property type="entry name" value="HotDog_dom_sf"/>
</dbReference>
<reference evidence="3" key="1">
    <citation type="journal article" date="2019" name="Int. J. Syst. Evol. Microbiol.">
        <title>The Global Catalogue of Microorganisms (GCM) 10K type strain sequencing project: providing services to taxonomists for standard genome sequencing and annotation.</title>
        <authorList>
            <consortium name="The Broad Institute Genomics Platform"/>
            <consortium name="The Broad Institute Genome Sequencing Center for Infectious Disease"/>
            <person name="Wu L."/>
            <person name="Ma J."/>
        </authorList>
    </citation>
    <scope>NUCLEOTIDE SEQUENCE [LARGE SCALE GENOMIC DNA]</scope>
    <source>
        <strain evidence="3">JCM 17666</strain>
    </source>
</reference>
<proteinExistence type="predicted"/>
<name>A0ABP8GMH7_9BURK</name>
<dbReference type="InterPro" id="IPR002539">
    <property type="entry name" value="MaoC-like_dom"/>
</dbReference>
<accession>A0ABP8GMH7</accession>
<comment type="caution">
    <text evidence="2">The sequence shown here is derived from an EMBL/GenBank/DDBJ whole genome shotgun (WGS) entry which is preliminary data.</text>
</comment>
<dbReference type="Proteomes" id="UP001501671">
    <property type="component" value="Unassembled WGS sequence"/>
</dbReference>
<keyword evidence="3" id="KW-1185">Reference proteome</keyword>
<dbReference type="EMBL" id="BAABFO010000004">
    <property type="protein sequence ID" value="GAA4326922.1"/>
    <property type="molecule type" value="Genomic_DNA"/>
</dbReference>
<evidence type="ECO:0000313" key="3">
    <source>
        <dbReference type="Proteomes" id="UP001501671"/>
    </source>
</evidence>
<gene>
    <name evidence="2" type="ORF">GCM10023144_10990</name>
</gene>
<evidence type="ECO:0000313" key="2">
    <source>
        <dbReference type="EMBL" id="GAA4326922.1"/>
    </source>
</evidence>
<sequence>MSDKRLDLSAARSLKAGEVMRRLALPPVTMTQIVYYCAAARITDPIHFDRDYARTHGFPDAIVNGSLRVAWLAQILCDLVASPNRLADLRCTHSGLLRLGQPAQIEARASGGLEACEGGWLLPCEAETTVDSKVLDRAEGKLFFKQI</sequence>
<dbReference type="RefSeq" id="WP_345247157.1">
    <property type="nucleotide sequence ID" value="NZ_BAABFO010000004.1"/>
</dbReference>